<keyword evidence="7 9" id="KW-0720">Serine protease</keyword>
<dbReference type="PANTHER" id="PTHR43806">
    <property type="entry name" value="PEPTIDASE S8"/>
    <property type="match status" value="1"/>
</dbReference>
<dbReference type="GO" id="GO:0004252">
    <property type="term" value="F:serine-type endopeptidase activity"/>
    <property type="evidence" value="ECO:0007669"/>
    <property type="project" value="UniProtKB-UniRule"/>
</dbReference>
<dbReference type="PROSITE" id="PS00138">
    <property type="entry name" value="SUBTILASE_SER"/>
    <property type="match status" value="1"/>
</dbReference>
<feature type="domain" description="PA" evidence="14">
    <location>
        <begin position="845"/>
        <end position="928"/>
    </location>
</feature>
<dbReference type="Gene3D" id="3.50.30.30">
    <property type="match status" value="1"/>
</dbReference>
<feature type="domain" description="Peptidase S8/S53" evidence="13">
    <location>
        <begin position="241"/>
        <end position="503"/>
    </location>
</feature>
<dbReference type="Pfam" id="PF00082">
    <property type="entry name" value="Peptidase_S8"/>
    <property type="match status" value="1"/>
</dbReference>
<evidence type="ECO:0000256" key="9">
    <source>
        <dbReference type="PROSITE-ProRule" id="PRU01240"/>
    </source>
</evidence>
<dbReference type="Proteomes" id="UP000256485">
    <property type="component" value="Unassembled WGS sequence"/>
</dbReference>
<keyword evidence="2" id="KW-0134">Cell wall</keyword>
<keyword evidence="5 12" id="KW-0732">Signal</keyword>
<dbReference type="InterPro" id="IPR036852">
    <property type="entry name" value="Peptidase_S8/S53_dom_sf"/>
</dbReference>
<dbReference type="Gene3D" id="2.60.40.10">
    <property type="entry name" value="Immunoglobulins"/>
    <property type="match status" value="1"/>
</dbReference>
<dbReference type="InterPro" id="IPR050131">
    <property type="entry name" value="Peptidase_S8_subtilisin-like"/>
</dbReference>
<evidence type="ECO:0000256" key="6">
    <source>
        <dbReference type="ARBA" id="ARBA00022801"/>
    </source>
</evidence>
<evidence type="ECO:0000256" key="10">
    <source>
        <dbReference type="RuleBase" id="RU003355"/>
    </source>
</evidence>
<dbReference type="PROSITE" id="PS00137">
    <property type="entry name" value="SUBTILASE_HIS"/>
    <property type="match status" value="1"/>
</dbReference>
<evidence type="ECO:0000256" key="4">
    <source>
        <dbReference type="ARBA" id="ARBA00022670"/>
    </source>
</evidence>
<dbReference type="InterPro" id="IPR022398">
    <property type="entry name" value="Peptidase_S8_His-AS"/>
</dbReference>
<feature type="active site" description="Charge relay system" evidence="8 9">
    <location>
        <position position="457"/>
    </location>
</feature>
<dbReference type="InterPro" id="IPR000209">
    <property type="entry name" value="Peptidase_S8/S53_dom"/>
</dbReference>
<dbReference type="SUPFAM" id="SSF52025">
    <property type="entry name" value="PA domain"/>
    <property type="match status" value="1"/>
</dbReference>
<evidence type="ECO:0000256" key="2">
    <source>
        <dbReference type="ARBA" id="ARBA00022512"/>
    </source>
</evidence>
<evidence type="ECO:0000256" key="3">
    <source>
        <dbReference type="ARBA" id="ARBA00022525"/>
    </source>
</evidence>
<keyword evidence="16" id="KW-1185">Reference proteome</keyword>
<dbReference type="PANTHER" id="PTHR43806:SF11">
    <property type="entry name" value="CEREVISIN-RELATED"/>
    <property type="match status" value="1"/>
</dbReference>
<dbReference type="EMBL" id="QTUC01000001">
    <property type="protein sequence ID" value="REF36015.1"/>
    <property type="molecule type" value="Genomic_DNA"/>
</dbReference>
<dbReference type="Gene3D" id="3.40.50.200">
    <property type="entry name" value="Peptidase S8/S53 domain"/>
    <property type="match status" value="1"/>
</dbReference>
<keyword evidence="6 9" id="KW-0378">Hydrolase</keyword>
<dbReference type="GO" id="GO:0006508">
    <property type="term" value="P:proteolysis"/>
    <property type="evidence" value="ECO:0007669"/>
    <property type="project" value="UniProtKB-KW"/>
</dbReference>
<evidence type="ECO:0000256" key="12">
    <source>
        <dbReference type="SAM" id="SignalP"/>
    </source>
</evidence>
<dbReference type="SUPFAM" id="SSF52743">
    <property type="entry name" value="Subtilisin-like"/>
    <property type="match status" value="1"/>
</dbReference>
<evidence type="ECO:0000259" key="14">
    <source>
        <dbReference type="Pfam" id="PF02225"/>
    </source>
</evidence>
<keyword evidence="4 9" id="KW-0645">Protease</keyword>
<dbReference type="InterPro" id="IPR013783">
    <property type="entry name" value="Ig-like_fold"/>
</dbReference>
<accession>A0A3D9VAH6</accession>
<dbReference type="InterPro" id="IPR003137">
    <property type="entry name" value="PA_domain"/>
</dbReference>
<dbReference type="InterPro" id="IPR023828">
    <property type="entry name" value="Peptidase_S8_Ser-AS"/>
</dbReference>
<keyword evidence="3" id="KW-0964">Secreted</keyword>
<comment type="caution">
    <text evidence="15">The sequence shown here is derived from an EMBL/GenBank/DDBJ whole genome shotgun (WGS) entry which is preliminary data.</text>
</comment>
<dbReference type="InterPro" id="IPR015500">
    <property type="entry name" value="Peptidase_S8_subtilisin-rel"/>
</dbReference>
<reference evidence="15 16" key="1">
    <citation type="submission" date="2018-08" db="EMBL/GenBank/DDBJ databases">
        <title>Sequencing the genomes of 1000 actinobacteria strains.</title>
        <authorList>
            <person name="Klenk H.-P."/>
        </authorList>
    </citation>
    <scope>NUCLEOTIDE SEQUENCE [LARGE SCALE GENOMIC DNA]</scope>
    <source>
        <strain evidence="15 16">DSM 22891</strain>
    </source>
</reference>
<feature type="chain" id="PRO_5017812697" evidence="12">
    <location>
        <begin position="26"/>
        <end position="1311"/>
    </location>
</feature>
<dbReference type="PROSITE" id="PS00136">
    <property type="entry name" value="SUBTILASE_ASP"/>
    <property type="match status" value="1"/>
</dbReference>
<evidence type="ECO:0000313" key="16">
    <source>
        <dbReference type="Proteomes" id="UP000256485"/>
    </source>
</evidence>
<feature type="active site" description="Charge relay system" evidence="8 9">
    <location>
        <position position="282"/>
    </location>
</feature>
<feature type="compositionally biased region" description="Low complexity" evidence="11">
    <location>
        <begin position="22"/>
        <end position="32"/>
    </location>
</feature>
<evidence type="ECO:0000259" key="13">
    <source>
        <dbReference type="Pfam" id="PF00082"/>
    </source>
</evidence>
<evidence type="ECO:0000256" key="5">
    <source>
        <dbReference type="ARBA" id="ARBA00022729"/>
    </source>
</evidence>
<feature type="active site" description="Charge relay system" evidence="8 9">
    <location>
        <position position="250"/>
    </location>
</feature>
<proteinExistence type="inferred from homology"/>
<name>A0A3D9VAH6_THECX</name>
<evidence type="ECO:0000256" key="11">
    <source>
        <dbReference type="SAM" id="MobiDB-lite"/>
    </source>
</evidence>
<dbReference type="PROSITE" id="PS51892">
    <property type="entry name" value="SUBTILASE"/>
    <property type="match status" value="1"/>
</dbReference>
<gene>
    <name evidence="15" type="ORF">DFJ64_1410</name>
</gene>
<organism evidence="15 16">
    <name type="scientific">Thermasporomyces composti</name>
    <dbReference type="NCBI Taxonomy" id="696763"/>
    <lineage>
        <taxon>Bacteria</taxon>
        <taxon>Bacillati</taxon>
        <taxon>Actinomycetota</taxon>
        <taxon>Actinomycetes</taxon>
        <taxon>Propionibacteriales</taxon>
        <taxon>Nocardioidaceae</taxon>
        <taxon>Thermasporomyces</taxon>
    </lineage>
</organism>
<protein>
    <submittedName>
        <fullName evidence="15">PA domain-containing protein</fullName>
    </submittedName>
</protein>
<dbReference type="InterPro" id="IPR046450">
    <property type="entry name" value="PA_dom_sf"/>
</dbReference>
<evidence type="ECO:0000313" key="15">
    <source>
        <dbReference type="EMBL" id="REF36015.1"/>
    </source>
</evidence>
<dbReference type="InterPro" id="IPR023827">
    <property type="entry name" value="Peptidase_S8_Asp-AS"/>
</dbReference>
<sequence>MTGGSRRLLAFVAVVALGITGPAGHADPGPAARTETTTAGRPESPSATVTLITGDKVHVRTLANGQTAAVVQPAPRRDGTVPRFHVSTRDGQTYVVPSDVGPLLPDVLDSALFNVTGLVEQGYDDASSPTLPVILSYPKQSPRTLLDRSVPASDETEVLESVSSVAAKVDKAEIERLADAVTRLADAAARTGTEPSRLRTAQAGPLAGVEKIWLDGRVEAALDRSTGQISAPTAWDAGYDGSGVTVAVLDTGIDDTHPDLAGKVTAARNFTDDPDTRDLNGHGTHVASIIAGSGAASDGARRGVAFGAALVSGKVLNAEGEGLVSTVIAGMEWAAGEAGADIVNMSLAADPTAYGSDLVNQAVEDLTATHGTLFVVAAGNEGCDECVQSPGVAPSALTVGAVDRDDQLADFSSRGPAPKTYALKPDITAPGVGILAARAAEGRLGGEGPYLELSGTSMATPHVAGAAALLAQARPDLTPAEIKGALMSTAVPTPGLTVYEQGAGRVDLGRLTASPVLAVPGSLDFGVVERTDDSPPVRLTVTYRNVSTEPVTIDLDAQLGEDDGSSHLVTVEPARLTVPAGDTGTARVSVDVAASELGRYTGVLTARTSAGTSLRTPLGVVVEPKRYKLTVTGVARDGRPALPWVGVTAASPLVDVHTGETVTTFCPSDDPSDTICYLVPAGTYSLLSFVETQPAGAERGQYPPLHTTLVGDPEIEVTGDTAVTLDARDAVEITVRTSTQKDATLNLGGAVDLTWRRTAANGVTASDSLFNPPGAQAEERLFAQPMSPAKVGRVGMTSHWRLEAPAVAMTVPGARDIELAPTYYQMDAAATSSAEFPVVDGRLSLPVVDAGDGRPDEIARLNLRGALALIRRSDEISVADQSNAAADAGARVVAIYNDRPGRNAAFGPSSAPLRVPTVRLSHEEGRRLLDRLETRRVTVVVTGEPASPYVYDLVFAERDGIPGSLRYTVGPKDLVRVDRDFHTQSADTLAYSEASYPFQPTDEFVIAHLRPLREVPRSRTDYHLVDPQTRWSYLVTVPEKPTTWSPEFALLELLAPGVSYSRSGRTSQSWARGPLAVDLNEQFPAARYENLLILGRRSPGVQESVGMVDGEGHFSDVVTTDGDKGFTTLFRLSRGREVLWETDRLPGGERGVVELPTGEDETYRMTFDVTNDAPWAQLSTRTRTEWTFRSARTEGPEPTPLPLLTARYDLDLDLTNQLKPGLRPVEVTVDHQVDVEIPITRFRFDVSYDDGRHWTRLQAHRTVADTWRVNLGPKAPTHARYVSFRVSAGDADGNRIEQEIIRAAALRPKGR</sequence>
<dbReference type="GO" id="GO:0005975">
    <property type="term" value="P:carbohydrate metabolic process"/>
    <property type="evidence" value="ECO:0007669"/>
    <property type="project" value="UniProtKB-ARBA"/>
</dbReference>
<dbReference type="RefSeq" id="WP_170152529.1">
    <property type="nucleotide sequence ID" value="NZ_QTUC01000001.1"/>
</dbReference>
<dbReference type="Pfam" id="PF02225">
    <property type="entry name" value="PA"/>
    <property type="match status" value="1"/>
</dbReference>
<feature type="signal peptide" evidence="12">
    <location>
        <begin position="1"/>
        <end position="25"/>
    </location>
</feature>
<evidence type="ECO:0000256" key="8">
    <source>
        <dbReference type="PIRSR" id="PIRSR615500-1"/>
    </source>
</evidence>
<dbReference type="PRINTS" id="PR00723">
    <property type="entry name" value="SUBTILISIN"/>
</dbReference>
<feature type="region of interest" description="Disordered" evidence="11">
    <location>
        <begin position="22"/>
        <end position="44"/>
    </location>
</feature>
<comment type="similarity">
    <text evidence="1 9 10">Belongs to the peptidase S8 family.</text>
</comment>
<evidence type="ECO:0000256" key="7">
    <source>
        <dbReference type="ARBA" id="ARBA00022825"/>
    </source>
</evidence>
<feature type="compositionally biased region" description="Polar residues" evidence="11">
    <location>
        <begin position="34"/>
        <end position="44"/>
    </location>
</feature>
<evidence type="ECO:0000256" key="1">
    <source>
        <dbReference type="ARBA" id="ARBA00011073"/>
    </source>
</evidence>